<evidence type="ECO:0000313" key="1">
    <source>
        <dbReference type="EMBL" id="KAI8031979.1"/>
    </source>
</evidence>
<evidence type="ECO:0000313" key="2">
    <source>
        <dbReference type="Proteomes" id="UP001060215"/>
    </source>
</evidence>
<proteinExistence type="predicted"/>
<sequence>MLGCWSLSAAVFGLLLLQCCFGARLQFNNQVIKAAVLFLLLCLELVALRNLETLDISINGYLGGEFTGLALITTNDAVLWTDGRYFLQVAQELSDQWKLMHMGGDPVMDVWMANKDEDEAVHNDNQVRNQQEHPILQTISTTFTIP</sequence>
<reference evidence="1 2" key="1">
    <citation type="journal article" date="2022" name="Plant J.">
        <title>Chromosome-level genome of Camellia lanceoleosa provides a valuable resource for understanding genome evolution and self-incompatibility.</title>
        <authorList>
            <person name="Gong W."/>
            <person name="Xiao S."/>
            <person name="Wang L."/>
            <person name="Liao Z."/>
            <person name="Chang Y."/>
            <person name="Mo W."/>
            <person name="Hu G."/>
            <person name="Li W."/>
            <person name="Zhao G."/>
            <person name="Zhu H."/>
            <person name="Hu X."/>
            <person name="Ji K."/>
            <person name="Xiang X."/>
            <person name="Song Q."/>
            <person name="Yuan D."/>
            <person name="Jin S."/>
            <person name="Zhang L."/>
        </authorList>
    </citation>
    <scope>NUCLEOTIDE SEQUENCE [LARGE SCALE GENOMIC DNA]</scope>
    <source>
        <strain evidence="1">SQ_2022a</strain>
    </source>
</reference>
<dbReference type="EMBL" id="CM045758">
    <property type="protein sequence ID" value="KAI8031979.1"/>
    <property type="molecule type" value="Genomic_DNA"/>
</dbReference>
<protein>
    <submittedName>
        <fullName evidence="1">Aminopeptidase P1</fullName>
    </submittedName>
</protein>
<name>A0ACC0J265_9ERIC</name>
<keyword evidence="2" id="KW-1185">Reference proteome</keyword>
<accession>A0ACC0J265</accession>
<keyword evidence="1" id="KW-0378">Hydrolase</keyword>
<organism evidence="1 2">
    <name type="scientific">Camellia lanceoleosa</name>
    <dbReference type="NCBI Taxonomy" id="1840588"/>
    <lineage>
        <taxon>Eukaryota</taxon>
        <taxon>Viridiplantae</taxon>
        <taxon>Streptophyta</taxon>
        <taxon>Embryophyta</taxon>
        <taxon>Tracheophyta</taxon>
        <taxon>Spermatophyta</taxon>
        <taxon>Magnoliopsida</taxon>
        <taxon>eudicotyledons</taxon>
        <taxon>Gunneridae</taxon>
        <taxon>Pentapetalae</taxon>
        <taxon>asterids</taxon>
        <taxon>Ericales</taxon>
        <taxon>Theaceae</taxon>
        <taxon>Camellia</taxon>
    </lineage>
</organism>
<comment type="caution">
    <text evidence="1">The sequence shown here is derived from an EMBL/GenBank/DDBJ whole genome shotgun (WGS) entry which is preliminary data.</text>
</comment>
<keyword evidence="1" id="KW-0031">Aminopeptidase</keyword>
<keyword evidence="1" id="KW-0645">Protease</keyword>
<dbReference type="Proteomes" id="UP001060215">
    <property type="component" value="Chromosome 1"/>
</dbReference>
<gene>
    <name evidence="1" type="ORF">LOK49_LG01G02564</name>
</gene>